<reference evidence="1" key="1">
    <citation type="submission" date="2023-07" db="EMBL/GenBank/DDBJ databases">
        <title>draft genome sequence of fig (Ficus carica).</title>
        <authorList>
            <person name="Takahashi T."/>
            <person name="Nishimura K."/>
        </authorList>
    </citation>
    <scope>NUCLEOTIDE SEQUENCE</scope>
</reference>
<name>A0AA88AG74_FICCA</name>
<comment type="caution">
    <text evidence="1">The sequence shown here is derived from an EMBL/GenBank/DDBJ whole genome shotgun (WGS) entry which is preliminary data.</text>
</comment>
<dbReference type="Proteomes" id="UP001187192">
    <property type="component" value="Unassembled WGS sequence"/>
</dbReference>
<organism evidence="1 2">
    <name type="scientific">Ficus carica</name>
    <name type="common">Common fig</name>
    <dbReference type="NCBI Taxonomy" id="3494"/>
    <lineage>
        <taxon>Eukaryota</taxon>
        <taxon>Viridiplantae</taxon>
        <taxon>Streptophyta</taxon>
        <taxon>Embryophyta</taxon>
        <taxon>Tracheophyta</taxon>
        <taxon>Spermatophyta</taxon>
        <taxon>Magnoliopsida</taxon>
        <taxon>eudicotyledons</taxon>
        <taxon>Gunneridae</taxon>
        <taxon>Pentapetalae</taxon>
        <taxon>rosids</taxon>
        <taxon>fabids</taxon>
        <taxon>Rosales</taxon>
        <taxon>Moraceae</taxon>
        <taxon>Ficeae</taxon>
        <taxon>Ficus</taxon>
    </lineage>
</organism>
<proteinExistence type="predicted"/>
<protein>
    <submittedName>
        <fullName evidence="1">Uncharacterized protein</fullName>
    </submittedName>
</protein>
<dbReference type="EMBL" id="BTGU01000037">
    <property type="protein sequence ID" value="GMN51360.1"/>
    <property type="molecule type" value="Genomic_DNA"/>
</dbReference>
<gene>
    <name evidence="1" type="ORF">TIFTF001_020511</name>
</gene>
<sequence length="175" mass="19806">MGLFYGGDTDVEEGLYLACHKTSLGWDELNPDDPEEDGFEGDTHCESGYKWMLWLVSEMLWGMTGVRLYGYGVVGEVENTMGLRMDSYFRWRKFEGFPLGGLCWGFLWPWFPSISQTGCFRRQENSYTDRLNVVKESCIATTGGVGYGWSSAELLIPLSWTPSRPVGKQPKLLGI</sequence>
<dbReference type="AlphaFoldDB" id="A0AA88AG74"/>
<evidence type="ECO:0000313" key="1">
    <source>
        <dbReference type="EMBL" id="GMN51360.1"/>
    </source>
</evidence>
<accession>A0AA88AG74</accession>
<keyword evidence="2" id="KW-1185">Reference proteome</keyword>
<evidence type="ECO:0000313" key="2">
    <source>
        <dbReference type="Proteomes" id="UP001187192"/>
    </source>
</evidence>